<dbReference type="PROSITE" id="PS50090">
    <property type="entry name" value="MYB_LIKE"/>
    <property type="match status" value="1"/>
</dbReference>
<evidence type="ECO:0000256" key="2">
    <source>
        <dbReference type="ARBA" id="ARBA00022737"/>
    </source>
</evidence>
<feature type="non-terminal residue" evidence="7">
    <location>
        <position position="1"/>
    </location>
</feature>
<evidence type="ECO:0000256" key="1">
    <source>
        <dbReference type="ARBA" id="ARBA00004123"/>
    </source>
</evidence>
<dbReference type="PANTHER" id="PTHR47994:SF5">
    <property type="entry name" value="F14D16.11-RELATED"/>
    <property type="match status" value="1"/>
</dbReference>
<reference evidence="7" key="1">
    <citation type="submission" date="2025-08" db="UniProtKB">
        <authorList>
            <consortium name="RefSeq"/>
        </authorList>
    </citation>
    <scope>IDENTIFICATION</scope>
</reference>
<dbReference type="InterPro" id="IPR009057">
    <property type="entry name" value="Homeodomain-like_sf"/>
</dbReference>
<evidence type="ECO:0000256" key="3">
    <source>
        <dbReference type="ARBA" id="ARBA00023125"/>
    </source>
</evidence>
<dbReference type="GO" id="GO:0010597">
    <property type="term" value="P:green leaf volatile biosynthetic process"/>
    <property type="evidence" value="ECO:0007669"/>
    <property type="project" value="UniProtKB-ARBA"/>
</dbReference>
<dbReference type="SUPFAM" id="SSF46689">
    <property type="entry name" value="Homeodomain-like"/>
    <property type="match status" value="1"/>
</dbReference>
<evidence type="ECO:0000313" key="7">
    <source>
        <dbReference type="RefSeq" id="XP_016508400.1"/>
    </source>
</evidence>
<dbReference type="InterPro" id="IPR015495">
    <property type="entry name" value="Myb_TF_plants"/>
</dbReference>
<dbReference type="PROSITE" id="PS51294">
    <property type="entry name" value="HTH_MYB"/>
    <property type="match status" value="1"/>
</dbReference>
<dbReference type="SMR" id="A0A1S4D4P5"/>
<dbReference type="GO" id="GO:0005634">
    <property type="term" value="C:nucleus"/>
    <property type="evidence" value="ECO:0007669"/>
    <property type="project" value="UniProtKB-SubCell"/>
</dbReference>
<dbReference type="Gene3D" id="1.10.10.60">
    <property type="entry name" value="Homeodomain-like"/>
    <property type="match status" value="1"/>
</dbReference>
<dbReference type="InterPro" id="IPR017930">
    <property type="entry name" value="Myb_dom"/>
</dbReference>
<dbReference type="KEGG" id="nta:107825987"/>
<dbReference type="OMA" id="NYNITIC"/>
<gene>
    <name evidence="7" type="primary">LOC107825987</name>
</gene>
<feature type="domain" description="HTH myb-type" evidence="6">
    <location>
        <begin position="1"/>
        <end position="36"/>
    </location>
</feature>
<dbReference type="PaxDb" id="4097-A0A1S4D4P5"/>
<keyword evidence="2" id="KW-0677">Repeat</keyword>
<dbReference type="PANTHER" id="PTHR47994">
    <property type="entry name" value="F14D16.11-RELATED"/>
    <property type="match status" value="1"/>
</dbReference>
<feature type="domain" description="Myb-like" evidence="5">
    <location>
        <begin position="8"/>
        <end position="32"/>
    </location>
</feature>
<sequence length="210" mass="23832">LPFKIVCRWSKIASHLPGRTDNEIKNHWNTHIKKKLRKMGIDPVTHKPLSTNIEQPENLPIQQEKVQEIMPPCTVNYVSIDQSAITEIKLDDDKMGTSSINNNNNFDSTIVHEVNNNGFCTDEVPLIEPHEILVPSKSTPSTSSSSSSSSSSNIIEDLKFLPSFDDWPMGNDMGFGWENDFSSTLDFLLNDDNDMNNVTYDESWKFEQLL</sequence>
<dbReference type="GO" id="GO:0000976">
    <property type="term" value="F:transcription cis-regulatory region binding"/>
    <property type="evidence" value="ECO:0007669"/>
    <property type="project" value="UniProtKB-ARBA"/>
</dbReference>
<dbReference type="OrthoDB" id="1740416at2759"/>
<keyword evidence="3" id="KW-0238">DNA-binding</keyword>
<evidence type="ECO:0000259" key="5">
    <source>
        <dbReference type="PROSITE" id="PS50090"/>
    </source>
</evidence>
<organism evidence="7">
    <name type="scientific">Nicotiana tabacum</name>
    <name type="common">Common tobacco</name>
    <dbReference type="NCBI Taxonomy" id="4097"/>
    <lineage>
        <taxon>Eukaryota</taxon>
        <taxon>Viridiplantae</taxon>
        <taxon>Streptophyta</taxon>
        <taxon>Embryophyta</taxon>
        <taxon>Tracheophyta</taxon>
        <taxon>Spermatophyta</taxon>
        <taxon>Magnoliopsida</taxon>
        <taxon>eudicotyledons</taxon>
        <taxon>Gunneridae</taxon>
        <taxon>Pentapetalae</taxon>
        <taxon>asterids</taxon>
        <taxon>lamiids</taxon>
        <taxon>Solanales</taxon>
        <taxon>Solanaceae</taxon>
        <taxon>Nicotianoideae</taxon>
        <taxon>Nicotianeae</taxon>
        <taxon>Nicotiana</taxon>
    </lineage>
</organism>
<accession>A0A1S4D4P5</accession>
<proteinExistence type="predicted"/>
<dbReference type="CDD" id="cd00167">
    <property type="entry name" value="SANT"/>
    <property type="match status" value="1"/>
</dbReference>
<evidence type="ECO:0000259" key="6">
    <source>
        <dbReference type="PROSITE" id="PS51294"/>
    </source>
</evidence>
<name>A0A1S4D4P5_TOBAC</name>
<dbReference type="Pfam" id="PF00249">
    <property type="entry name" value="Myb_DNA-binding"/>
    <property type="match status" value="1"/>
</dbReference>
<dbReference type="AlphaFoldDB" id="A0A1S4D4P5"/>
<dbReference type="InterPro" id="IPR001005">
    <property type="entry name" value="SANT/Myb"/>
</dbReference>
<comment type="subcellular location">
    <subcellularLocation>
        <location evidence="1">Nucleus</location>
    </subcellularLocation>
</comment>
<evidence type="ECO:0000256" key="4">
    <source>
        <dbReference type="ARBA" id="ARBA00023242"/>
    </source>
</evidence>
<dbReference type="RefSeq" id="XP_016508400.1">
    <property type="nucleotide sequence ID" value="XM_016652914.1"/>
</dbReference>
<keyword evidence="4" id="KW-0539">Nucleus</keyword>
<protein>
    <submittedName>
        <fullName evidence="7">Protein ODORANT1-like</fullName>
    </submittedName>
</protein>